<dbReference type="SUPFAM" id="SSF55120">
    <property type="entry name" value="Pseudouridine synthase"/>
    <property type="match status" value="1"/>
</dbReference>
<dbReference type="Proteomes" id="UP000516072">
    <property type="component" value="Chromosome"/>
</dbReference>
<evidence type="ECO:0000256" key="6">
    <source>
        <dbReference type="PIRSR" id="PIRSR001430-2"/>
    </source>
</evidence>
<dbReference type="InterPro" id="IPR020094">
    <property type="entry name" value="TruA/RsuA/RluB/E/F_N"/>
</dbReference>
<feature type="domain" description="Pseudouridine synthase I TruA alpha/beta" evidence="8">
    <location>
        <begin position="142"/>
        <end position="244"/>
    </location>
</feature>
<evidence type="ECO:0000256" key="2">
    <source>
        <dbReference type="ARBA" id="ARBA00022694"/>
    </source>
</evidence>
<dbReference type="PIRSF" id="PIRSF001430">
    <property type="entry name" value="tRNA_psdUrid_synth"/>
    <property type="match status" value="1"/>
</dbReference>
<dbReference type="GO" id="GO:0031119">
    <property type="term" value="P:tRNA pseudouridine synthesis"/>
    <property type="evidence" value="ECO:0007669"/>
    <property type="project" value="UniProtKB-UniRule"/>
</dbReference>
<keyword evidence="3 4" id="KW-0413">Isomerase</keyword>
<dbReference type="Gene3D" id="3.30.70.580">
    <property type="entry name" value="Pseudouridine synthase I, catalytic domain, N-terminal subdomain"/>
    <property type="match status" value="1"/>
</dbReference>
<dbReference type="FunFam" id="3.30.70.580:FF:000001">
    <property type="entry name" value="tRNA pseudouridine synthase A"/>
    <property type="match status" value="1"/>
</dbReference>
<sequence length="258" mass="29229">MRIVLGIEYEGTYFSGWQQQQGVRTVQRVLEHAISKVANHPVKAICAGRTDAGVHAMMQVIHFDTEVYRPEHSWVFGCNANLPRDVVVLWAKPIEDTFHARFDAQARYYQYRILTRRVRSALHNKQITWCCHCLDLAQMKAASTYLIGEHDFSSFRATACQAKSPIRTIYHLELIQRADLIFMNISANGFLQHMVRNIAGVLMTIGQGEQPSQWAEQVLQARCRALGGVTAPPDGLYLIGVDYPAQFDLPKPNYPAVI</sequence>
<comment type="caution">
    <text evidence="4">Lacks conserved residue(s) required for the propagation of feature annotation.</text>
</comment>
<feature type="active site" description="Nucleophile" evidence="4 5">
    <location>
        <position position="51"/>
    </location>
</feature>
<dbReference type="InterPro" id="IPR020103">
    <property type="entry name" value="PsdUridine_synth_cat_dom_sf"/>
</dbReference>
<dbReference type="KEGG" id="ntg:NSCAC_1070"/>
<dbReference type="RefSeq" id="WP_197743801.1">
    <property type="nucleotide sequence ID" value="NZ_LR778175.1"/>
</dbReference>
<dbReference type="GO" id="GO:0160147">
    <property type="term" value="F:tRNA pseudouridine(38-40) synthase activity"/>
    <property type="evidence" value="ECO:0007669"/>
    <property type="project" value="UniProtKB-EC"/>
</dbReference>
<feature type="domain" description="Pseudouridine synthase I TruA alpha/beta" evidence="8">
    <location>
        <begin position="8"/>
        <end position="103"/>
    </location>
</feature>
<dbReference type="EC" id="5.4.99.12" evidence="4"/>
<dbReference type="InterPro" id="IPR020095">
    <property type="entry name" value="PsdUridine_synth_TruA_C"/>
</dbReference>
<name>A0A7G1QA55_9GAMM</name>
<comment type="function">
    <text evidence="4">Formation of pseudouridine at positions 38, 39 and 40 in the anticodon stem and loop of transfer RNAs.</text>
</comment>
<dbReference type="InterPro" id="IPR001406">
    <property type="entry name" value="PsdUridine_synth_TruA"/>
</dbReference>
<comment type="catalytic activity">
    <reaction evidence="4 7">
        <text>uridine(38/39/40) in tRNA = pseudouridine(38/39/40) in tRNA</text>
        <dbReference type="Rhea" id="RHEA:22376"/>
        <dbReference type="Rhea" id="RHEA-COMP:10085"/>
        <dbReference type="Rhea" id="RHEA-COMP:10087"/>
        <dbReference type="ChEBI" id="CHEBI:65314"/>
        <dbReference type="ChEBI" id="CHEBI:65315"/>
        <dbReference type="EC" id="5.4.99.12"/>
    </reaction>
</comment>
<evidence type="ECO:0000313" key="10">
    <source>
        <dbReference type="Proteomes" id="UP000516072"/>
    </source>
</evidence>
<dbReference type="Pfam" id="PF01416">
    <property type="entry name" value="PseudoU_synth_1"/>
    <property type="match status" value="2"/>
</dbReference>
<comment type="similarity">
    <text evidence="1 4 7">Belongs to the tRNA pseudouridine synthase TruA family.</text>
</comment>
<dbReference type="GO" id="GO:0016829">
    <property type="term" value="F:lyase activity"/>
    <property type="evidence" value="ECO:0007669"/>
    <property type="project" value="UniProtKB-KW"/>
</dbReference>
<evidence type="ECO:0000259" key="8">
    <source>
        <dbReference type="Pfam" id="PF01416"/>
    </source>
</evidence>
<evidence type="ECO:0000313" key="9">
    <source>
        <dbReference type="EMBL" id="CAB1276242.1"/>
    </source>
</evidence>
<dbReference type="InterPro" id="IPR020097">
    <property type="entry name" value="PsdUridine_synth_TruA_a/b_dom"/>
</dbReference>
<evidence type="ECO:0000256" key="3">
    <source>
        <dbReference type="ARBA" id="ARBA00023235"/>
    </source>
</evidence>
<dbReference type="Gene3D" id="3.30.70.660">
    <property type="entry name" value="Pseudouridine synthase I, catalytic domain, C-terminal subdomain"/>
    <property type="match status" value="1"/>
</dbReference>
<evidence type="ECO:0000256" key="5">
    <source>
        <dbReference type="PIRSR" id="PIRSR001430-1"/>
    </source>
</evidence>
<organism evidence="9 10">
    <name type="scientific">Candidatus Nitrosacidococcus tergens</name>
    <dbReference type="NCBI Taxonomy" id="553981"/>
    <lineage>
        <taxon>Bacteria</taxon>
        <taxon>Pseudomonadati</taxon>
        <taxon>Pseudomonadota</taxon>
        <taxon>Gammaproteobacteria</taxon>
        <taxon>Chromatiales</taxon>
        <taxon>Chromatiaceae</taxon>
        <taxon>Candidatus Nitrosacidococcus</taxon>
    </lineage>
</organism>
<proteinExistence type="inferred from homology"/>
<dbReference type="HAMAP" id="MF_00171">
    <property type="entry name" value="TruA"/>
    <property type="match status" value="1"/>
</dbReference>
<dbReference type="NCBIfam" id="TIGR00071">
    <property type="entry name" value="hisT_truA"/>
    <property type="match status" value="1"/>
</dbReference>
<dbReference type="PANTHER" id="PTHR11142">
    <property type="entry name" value="PSEUDOURIDYLATE SYNTHASE"/>
    <property type="match status" value="1"/>
</dbReference>
<dbReference type="EMBL" id="LR778175">
    <property type="protein sequence ID" value="CAB1276242.1"/>
    <property type="molecule type" value="Genomic_DNA"/>
</dbReference>
<dbReference type="CDD" id="cd02570">
    <property type="entry name" value="PseudoU_synth_EcTruA"/>
    <property type="match status" value="1"/>
</dbReference>
<accession>A0A7G1QA55</accession>
<feature type="binding site" evidence="4 6">
    <location>
        <position position="109"/>
    </location>
    <ligand>
        <name>substrate</name>
    </ligand>
</feature>
<keyword evidence="10" id="KW-1185">Reference proteome</keyword>
<gene>
    <name evidence="4 9" type="primary">truA</name>
    <name evidence="9" type="ORF">NSCAC_1070</name>
</gene>
<dbReference type="PANTHER" id="PTHR11142:SF0">
    <property type="entry name" value="TRNA PSEUDOURIDINE SYNTHASE-LIKE 1"/>
    <property type="match status" value="1"/>
</dbReference>
<evidence type="ECO:0000256" key="1">
    <source>
        <dbReference type="ARBA" id="ARBA00009375"/>
    </source>
</evidence>
<evidence type="ECO:0000256" key="7">
    <source>
        <dbReference type="RuleBase" id="RU003792"/>
    </source>
</evidence>
<evidence type="ECO:0000256" key="4">
    <source>
        <dbReference type="HAMAP-Rule" id="MF_00171"/>
    </source>
</evidence>
<comment type="subunit">
    <text evidence="4">Homodimer.</text>
</comment>
<reference evidence="9 10" key="1">
    <citation type="submission" date="2020-03" db="EMBL/GenBank/DDBJ databases">
        <authorList>
            <person name="Picone N."/>
        </authorList>
    </citation>
    <scope>NUCLEOTIDE SEQUENCE [LARGE SCALE GENOMIC DNA]</scope>
    <source>
        <strain evidence="9">NSCAC1</strain>
    </source>
</reference>
<dbReference type="GO" id="GO:0003723">
    <property type="term" value="F:RNA binding"/>
    <property type="evidence" value="ECO:0007669"/>
    <property type="project" value="InterPro"/>
</dbReference>
<keyword evidence="9" id="KW-0456">Lyase</keyword>
<dbReference type="AlphaFoldDB" id="A0A7G1QA55"/>
<protein>
    <recommendedName>
        <fullName evidence="4">tRNA pseudouridine synthase A</fullName>
        <ecNumber evidence="4">5.4.99.12</ecNumber>
    </recommendedName>
    <alternativeName>
        <fullName evidence="4">tRNA pseudouridine(38-40) synthase</fullName>
    </alternativeName>
    <alternativeName>
        <fullName evidence="4">tRNA pseudouridylate synthase I</fullName>
    </alternativeName>
    <alternativeName>
        <fullName evidence="4">tRNA-uridine isomerase I</fullName>
    </alternativeName>
</protein>
<keyword evidence="2 4" id="KW-0819">tRNA processing</keyword>